<proteinExistence type="predicted"/>
<name>A0A067R4X8_ZOONE</name>
<organism evidence="1 2">
    <name type="scientific">Zootermopsis nevadensis</name>
    <name type="common">Dampwood termite</name>
    <dbReference type="NCBI Taxonomy" id="136037"/>
    <lineage>
        <taxon>Eukaryota</taxon>
        <taxon>Metazoa</taxon>
        <taxon>Ecdysozoa</taxon>
        <taxon>Arthropoda</taxon>
        <taxon>Hexapoda</taxon>
        <taxon>Insecta</taxon>
        <taxon>Pterygota</taxon>
        <taxon>Neoptera</taxon>
        <taxon>Polyneoptera</taxon>
        <taxon>Dictyoptera</taxon>
        <taxon>Blattodea</taxon>
        <taxon>Blattoidea</taxon>
        <taxon>Termitoidae</taxon>
        <taxon>Termopsidae</taxon>
        <taxon>Zootermopsis</taxon>
    </lineage>
</organism>
<dbReference type="Proteomes" id="UP000027135">
    <property type="component" value="Unassembled WGS sequence"/>
</dbReference>
<accession>A0A067R4X8</accession>
<dbReference type="InParanoid" id="A0A067R4X8"/>
<gene>
    <name evidence="1" type="ORF">L798_12862</name>
</gene>
<keyword evidence="2" id="KW-1185">Reference proteome</keyword>
<evidence type="ECO:0000313" key="1">
    <source>
        <dbReference type="EMBL" id="KDR13086.1"/>
    </source>
</evidence>
<evidence type="ECO:0000313" key="2">
    <source>
        <dbReference type="Proteomes" id="UP000027135"/>
    </source>
</evidence>
<dbReference type="EMBL" id="KK852971">
    <property type="protein sequence ID" value="KDR13086.1"/>
    <property type="molecule type" value="Genomic_DNA"/>
</dbReference>
<protein>
    <submittedName>
        <fullName evidence="1">Uncharacterized protein</fullName>
    </submittedName>
</protein>
<dbReference type="AlphaFoldDB" id="A0A067R4X8"/>
<reference evidence="1 2" key="1">
    <citation type="journal article" date="2014" name="Nat. Commun.">
        <title>Molecular traces of alternative social organization in a termite genome.</title>
        <authorList>
            <person name="Terrapon N."/>
            <person name="Li C."/>
            <person name="Robertson H.M."/>
            <person name="Ji L."/>
            <person name="Meng X."/>
            <person name="Booth W."/>
            <person name="Chen Z."/>
            <person name="Childers C.P."/>
            <person name="Glastad K.M."/>
            <person name="Gokhale K."/>
            <person name="Gowin J."/>
            <person name="Gronenberg W."/>
            <person name="Hermansen R.A."/>
            <person name="Hu H."/>
            <person name="Hunt B.G."/>
            <person name="Huylmans A.K."/>
            <person name="Khalil S.M."/>
            <person name="Mitchell R.D."/>
            <person name="Munoz-Torres M.C."/>
            <person name="Mustard J.A."/>
            <person name="Pan H."/>
            <person name="Reese J.T."/>
            <person name="Scharf M.E."/>
            <person name="Sun F."/>
            <person name="Vogel H."/>
            <person name="Xiao J."/>
            <person name="Yang W."/>
            <person name="Yang Z."/>
            <person name="Yang Z."/>
            <person name="Zhou J."/>
            <person name="Zhu J."/>
            <person name="Brent C.S."/>
            <person name="Elsik C.G."/>
            <person name="Goodisman M.A."/>
            <person name="Liberles D.A."/>
            <person name="Roe R.M."/>
            <person name="Vargo E.L."/>
            <person name="Vilcinskas A."/>
            <person name="Wang J."/>
            <person name="Bornberg-Bauer E."/>
            <person name="Korb J."/>
            <person name="Zhang G."/>
            <person name="Liebig J."/>
        </authorList>
    </citation>
    <scope>NUCLEOTIDE SEQUENCE [LARGE SCALE GENOMIC DNA]</scope>
    <source>
        <tissue evidence="1">Whole organism</tissue>
    </source>
</reference>
<sequence>MAQGDIVEALEWKLAGDNMELRKTSLYPTPAGRPALELSANLPGDRAGALLCTKSVENAQVCYIFTKKNVFASAGLPDSAKKTFNCLCSEDPCTETCYADVDMINYR</sequence>